<proteinExistence type="predicted"/>
<dbReference type="InterPro" id="IPR011333">
    <property type="entry name" value="SKP1/BTB/POZ_sf"/>
</dbReference>
<reference evidence="2 3" key="1">
    <citation type="journal article" date="2016" name="Mol. Biol. Evol.">
        <title>Comparative Genomics of Early-Diverging Mushroom-Forming Fungi Provides Insights into the Origins of Lignocellulose Decay Capabilities.</title>
        <authorList>
            <person name="Nagy L.G."/>
            <person name="Riley R."/>
            <person name="Tritt A."/>
            <person name="Adam C."/>
            <person name="Daum C."/>
            <person name="Floudas D."/>
            <person name="Sun H."/>
            <person name="Yadav J.S."/>
            <person name="Pangilinan J."/>
            <person name="Larsson K.H."/>
            <person name="Matsuura K."/>
            <person name="Barry K."/>
            <person name="Labutti K."/>
            <person name="Kuo R."/>
            <person name="Ohm R.A."/>
            <person name="Bhattacharya S.S."/>
            <person name="Shirouzu T."/>
            <person name="Yoshinaga Y."/>
            <person name="Martin F.M."/>
            <person name="Grigoriev I.V."/>
            <person name="Hibbett D.S."/>
        </authorList>
    </citation>
    <scope>NUCLEOTIDE SEQUENCE [LARGE SCALE GENOMIC DNA]</scope>
    <source>
        <strain evidence="2 3">CBS 109695</strain>
    </source>
</reference>
<name>A0A166WAQ0_9AGAM</name>
<organism evidence="2 3">
    <name type="scientific">Athelia psychrophila</name>
    <dbReference type="NCBI Taxonomy" id="1759441"/>
    <lineage>
        <taxon>Eukaryota</taxon>
        <taxon>Fungi</taxon>
        <taxon>Dikarya</taxon>
        <taxon>Basidiomycota</taxon>
        <taxon>Agaricomycotina</taxon>
        <taxon>Agaricomycetes</taxon>
        <taxon>Agaricomycetidae</taxon>
        <taxon>Atheliales</taxon>
        <taxon>Atheliaceae</taxon>
        <taxon>Athelia</taxon>
    </lineage>
</organism>
<dbReference type="InterPro" id="IPR000210">
    <property type="entry name" value="BTB/POZ_dom"/>
</dbReference>
<dbReference type="Gene3D" id="3.30.710.10">
    <property type="entry name" value="Potassium Channel Kv1.1, Chain A"/>
    <property type="match status" value="1"/>
</dbReference>
<accession>A0A166WAQ0</accession>
<dbReference type="EMBL" id="KV417482">
    <property type="protein sequence ID" value="KZP33561.1"/>
    <property type="molecule type" value="Genomic_DNA"/>
</dbReference>
<dbReference type="AlphaFoldDB" id="A0A166WAQ0"/>
<dbReference type="Proteomes" id="UP000076532">
    <property type="component" value="Unassembled WGS sequence"/>
</dbReference>
<dbReference type="SUPFAM" id="SSF54695">
    <property type="entry name" value="POZ domain"/>
    <property type="match status" value="1"/>
</dbReference>
<gene>
    <name evidence="2" type="ORF">FIBSPDRAFT_310403</name>
</gene>
<sequence length="267" mass="31125">MNSRHAQEVSDRFCGADSDITFRSCDEILFKVHRKNLETASEGFSPPEGTAAAESEVVSLTEDGKTLELLFQYMYPQRHPDLTKIDFMQLAELAEAAEKYQVYAAMDVCNIRMDEAFSDHSFEVMMYAMRHGYPELMDKSERKALEVSPTIAFESFTPQVYIAWTRYYAQWLDLLASLHIHMANVHGDHDISDHHWGENKWMLWIVTSLDRPAALLKLDSFFESSVYESHPLRGMRRCERCKNFLTTWRDGHMKQEIERMKKLSSFL</sequence>
<evidence type="ECO:0000259" key="1">
    <source>
        <dbReference type="Pfam" id="PF00651"/>
    </source>
</evidence>
<evidence type="ECO:0000313" key="3">
    <source>
        <dbReference type="Proteomes" id="UP000076532"/>
    </source>
</evidence>
<feature type="domain" description="BTB" evidence="1">
    <location>
        <begin position="17"/>
        <end position="112"/>
    </location>
</feature>
<dbReference type="OrthoDB" id="3184970at2759"/>
<evidence type="ECO:0000313" key="2">
    <source>
        <dbReference type="EMBL" id="KZP33561.1"/>
    </source>
</evidence>
<dbReference type="Pfam" id="PF00651">
    <property type="entry name" value="BTB"/>
    <property type="match status" value="1"/>
</dbReference>
<keyword evidence="3" id="KW-1185">Reference proteome</keyword>
<protein>
    <recommendedName>
        <fullName evidence="1">BTB domain-containing protein</fullName>
    </recommendedName>
</protein>